<accession>A1ZSH1</accession>
<evidence type="ECO:0000256" key="1">
    <source>
        <dbReference type="SAM" id="MobiDB-lite"/>
    </source>
</evidence>
<evidence type="ECO:0000313" key="2">
    <source>
        <dbReference type="EMBL" id="EAY26719.1"/>
    </source>
</evidence>
<gene>
    <name evidence="2" type="ORF">M23134_02970</name>
</gene>
<sequence length="689" mass="76835">MDKLIKSIRFYNLSFFNSTAIDALNNLSHTLYQAKESKQVMKTIIEPLAMCKAAGFFNQTNCIKQWAIGALVVACMLVGKPQKANAQVSPPRSISEAESIINDRKLKVSGGVSATQIFYGASGIESRRDPYTYFLSGNLTFSMFSVSVPLTFSYTNQEFSFSHQLPSVSFNQYGIQPTYKWLKFYAGYNTMTLSPYTMSGHLFLGGGIEAKPPGRFSATALYGRFQKATMPDSTGQGGAFQRMGYGVKVGIHFNPRPNKHRPKVALRSKYTRDGEPRAELKTPTNSPKEPTKTASFSDNTDLLELIVFGAKDQVNSLPNLEDSTGLFPEENVVLSARINKTLFKKFSVDAEIATSAITADVRTNTKDENRQTVFLVTDGFFTRKTNTAYYNAYKGQLNYNHSSFTIGVGYERVDPEYRTHGAYFFNNDFENLTLNFSTQLWQGKFSVSGSLGSQRNNLNDQNLSTLRRASGSVNVNMIPHPKLNVSLSYSNFQSFTRVQNQFEVINQLTPFDNLRDSLNFTQIAQNANVSINYQVVNHPEHRQFWNANANVQVASGEGGNNSLGTVFYNASTSYNFNWSKIGFTTVLSLNYSQNEAEAALARTVGPTLTLSKTLLKKKLRLSLAASLNNSYLAENLTGSIINFRLNGGYTLLKKHRINLNVLTLRRNATDTNRDAFAEFTGTLGYSYSF</sequence>
<dbReference type="eggNOG" id="COG3188">
    <property type="taxonomic scope" value="Bacteria"/>
</dbReference>
<dbReference type="AlphaFoldDB" id="A1ZSH1"/>
<keyword evidence="3" id="KW-1185">Reference proteome</keyword>
<feature type="compositionally biased region" description="Basic and acidic residues" evidence="1">
    <location>
        <begin position="270"/>
        <end position="280"/>
    </location>
</feature>
<dbReference type="EMBL" id="AAWS01000031">
    <property type="protein sequence ID" value="EAY26719.1"/>
    <property type="molecule type" value="Genomic_DNA"/>
</dbReference>
<reference evidence="2 3" key="1">
    <citation type="submission" date="2007-01" db="EMBL/GenBank/DDBJ databases">
        <authorList>
            <person name="Haygood M."/>
            <person name="Podell S."/>
            <person name="Anderson C."/>
            <person name="Hopkinson B."/>
            <person name="Roe K."/>
            <person name="Barbeau K."/>
            <person name="Gaasterland T."/>
            <person name="Ferriera S."/>
            <person name="Johnson J."/>
            <person name="Kravitz S."/>
            <person name="Beeson K."/>
            <person name="Sutton G."/>
            <person name="Rogers Y.-H."/>
            <person name="Friedman R."/>
            <person name="Frazier M."/>
            <person name="Venter J.C."/>
        </authorList>
    </citation>
    <scope>NUCLEOTIDE SEQUENCE [LARGE SCALE GENOMIC DNA]</scope>
    <source>
        <strain evidence="2 3">ATCC 23134</strain>
    </source>
</reference>
<feature type="compositionally biased region" description="Polar residues" evidence="1">
    <location>
        <begin position="282"/>
        <end position="295"/>
    </location>
</feature>
<dbReference type="Proteomes" id="UP000004095">
    <property type="component" value="Unassembled WGS sequence"/>
</dbReference>
<feature type="region of interest" description="Disordered" evidence="1">
    <location>
        <begin position="254"/>
        <end position="295"/>
    </location>
</feature>
<organism evidence="2 3">
    <name type="scientific">Microscilla marina ATCC 23134</name>
    <dbReference type="NCBI Taxonomy" id="313606"/>
    <lineage>
        <taxon>Bacteria</taxon>
        <taxon>Pseudomonadati</taxon>
        <taxon>Bacteroidota</taxon>
        <taxon>Cytophagia</taxon>
        <taxon>Cytophagales</taxon>
        <taxon>Microscillaceae</taxon>
        <taxon>Microscilla</taxon>
    </lineage>
</organism>
<comment type="caution">
    <text evidence="2">The sequence shown here is derived from an EMBL/GenBank/DDBJ whole genome shotgun (WGS) entry which is preliminary data.</text>
</comment>
<name>A1ZSH1_MICM2</name>
<feature type="compositionally biased region" description="Basic residues" evidence="1">
    <location>
        <begin position="257"/>
        <end position="266"/>
    </location>
</feature>
<proteinExistence type="predicted"/>
<protein>
    <submittedName>
        <fullName evidence="2">Uncharacterized protein</fullName>
    </submittedName>
</protein>
<evidence type="ECO:0000313" key="3">
    <source>
        <dbReference type="Proteomes" id="UP000004095"/>
    </source>
</evidence>